<reference evidence="1 2" key="1">
    <citation type="journal article" date="2019" name="Int. J. Syst. Evol. Microbiol.">
        <title>The Global Catalogue of Microorganisms (GCM) 10K type strain sequencing project: providing services to taxonomists for standard genome sequencing and annotation.</title>
        <authorList>
            <consortium name="The Broad Institute Genomics Platform"/>
            <consortium name="The Broad Institute Genome Sequencing Center for Infectious Disease"/>
            <person name="Wu L."/>
            <person name="Ma J."/>
        </authorList>
    </citation>
    <scope>NUCLEOTIDE SEQUENCE [LARGE SCALE GENOMIC DNA]</scope>
    <source>
        <strain evidence="1 2">CGMCC 1.3239</strain>
    </source>
</reference>
<name>A0ABD5S982_9EURY</name>
<keyword evidence="2" id="KW-1185">Reference proteome</keyword>
<protein>
    <submittedName>
        <fullName evidence="1">Uncharacterized protein</fullName>
    </submittedName>
</protein>
<dbReference type="EMBL" id="JBHSWW010000051">
    <property type="protein sequence ID" value="MFC6752934.1"/>
    <property type="molecule type" value="Genomic_DNA"/>
</dbReference>
<comment type="caution">
    <text evidence="1">The sequence shown here is derived from an EMBL/GenBank/DDBJ whole genome shotgun (WGS) entry which is preliminary data.</text>
</comment>
<evidence type="ECO:0000313" key="2">
    <source>
        <dbReference type="Proteomes" id="UP001596442"/>
    </source>
</evidence>
<sequence length="209" mass="23374">MHVALDTHCDVAVSVGDLAPDQMDTHHNRYRCLLCDSQLKVNVSDDGQPDRFFHCNSESNCVADGNTSACHRSAQEFAVMKLYNLLPDGSELAEVDLERRIGDASDFVIVDAVSKPARVAVEIIYKNRNISLKRRLQTLFDEGYGVMLIVVKNSGVNPDRLEHYLKQLGPIRVGRLDPTTWKMSLGSLIKRDTVSLDAPAWDRMPAYLS</sequence>
<proteinExistence type="predicted"/>
<organism evidence="1 2">
    <name type="scientific">Halorubrum tibetense</name>
    <dbReference type="NCBI Taxonomy" id="175631"/>
    <lineage>
        <taxon>Archaea</taxon>
        <taxon>Methanobacteriati</taxon>
        <taxon>Methanobacteriota</taxon>
        <taxon>Stenosarchaea group</taxon>
        <taxon>Halobacteria</taxon>
        <taxon>Halobacteriales</taxon>
        <taxon>Haloferacaceae</taxon>
        <taxon>Halorubrum</taxon>
    </lineage>
</organism>
<dbReference type="AlphaFoldDB" id="A0ABD5S982"/>
<evidence type="ECO:0000313" key="1">
    <source>
        <dbReference type="EMBL" id="MFC6752934.1"/>
    </source>
</evidence>
<accession>A0ABD5S982</accession>
<gene>
    <name evidence="1" type="ORF">ACFQEU_05560</name>
</gene>
<dbReference type="Proteomes" id="UP001596442">
    <property type="component" value="Unassembled WGS sequence"/>
</dbReference>
<dbReference type="RefSeq" id="WP_379780088.1">
    <property type="nucleotide sequence ID" value="NZ_JBHSWW010000051.1"/>
</dbReference>